<feature type="non-terminal residue" evidence="2">
    <location>
        <position position="1"/>
    </location>
</feature>
<organism evidence="2 3">
    <name type="scientific">Racocetra fulgida</name>
    <dbReference type="NCBI Taxonomy" id="60492"/>
    <lineage>
        <taxon>Eukaryota</taxon>
        <taxon>Fungi</taxon>
        <taxon>Fungi incertae sedis</taxon>
        <taxon>Mucoromycota</taxon>
        <taxon>Glomeromycotina</taxon>
        <taxon>Glomeromycetes</taxon>
        <taxon>Diversisporales</taxon>
        <taxon>Gigasporaceae</taxon>
        <taxon>Racocetra</taxon>
    </lineage>
</organism>
<reference evidence="2" key="1">
    <citation type="submission" date="2021-06" db="EMBL/GenBank/DDBJ databases">
        <authorList>
            <person name="Kallberg Y."/>
            <person name="Tangrot J."/>
            <person name="Rosling A."/>
        </authorList>
    </citation>
    <scope>NUCLEOTIDE SEQUENCE</scope>
    <source>
        <strain evidence="2">IN212</strain>
    </source>
</reference>
<dbReference type="EMBL" id="CAJVPZ010045384">
    <property type="protein sequence ID" value="CAG8769206.1"/>
    <property type="molecule type" value="Genomic_DNA"/>
</dbReference>
<dbReference type="Proteomes" id="UP000789396">
    <property type="component" value="Unassembled WGS sequence"/>
</dbReference>
<keyword evidence="3" id="KW-1185">Reference proteome</keyword>
<protein>
    <submittedName>
        <fullName evidence="2">8843_t:CDS:1</fullName>
    </submittedName>
</protein>
<accession>A0A9N9J9F0</accession>
<dbReference type="OrthoDB" id="2322496at2759"/>
<evidence type="ECO:0000313" key="2">
    <source>
        <dbReference type="EMBL" id="CAG8769206.1"/>
    </source>
</evidence>
<comment type="caution">
    <text evidence="2">The sequence shown here is derived from an EMBL/GenBank/DDBJ whole genome shotgun (WGS) entry which is preliminary data.</text>
</comment>
<feature type="non-terminal residue" evidence="2">
    <location>
        <position position="110"/>
    </location>
</feature>
<evidence type="ECO:0000256" key="1">
    <source>
        <dbReference type="SAM" id="MobiDB-lite"/>
    </source>
</evidence>
<gene>
    <name evidence="2" type="ORF">RFULGI_LOCUS14930</name>
</gene>
<feature type="region of interest" description="Disordered" evidence="1">
    <location>
        <begin position="88"/>
        <end position="110"/>
    </location>
</feature>
<sequence length="110" mass="12721">LIDFDTICAKKEFSLPSEILTPEVIAERSRSSTRFPSRQSRPNRPYSFDFGEGSSTSTLTPHKTIKRTYANGNNENYSTSAWRTFQGRPYTTRKRKNSRQLDEEEIRALP</sequence>
<feature type="compositionally biased region" description="Polar residues" evidence="1">
    <location>
        <begin position="32"/>
        <end position="42"/>
    </location>
</feature>
<evidence type="ECO:0000313" key="3">
    <source>
        <dbReference type="Proteomes" id="UP000789396"/>
    </source>
</evidence>
<feature type="region of interest" description="Disordered" evidence="1">
    <location>
        <begin position="27"/>
        <end position="60"/>
    </location>
</feature>
<name>A0A9N9J9F0_9GLOM</name>
<dbReference type="AlphaFoldDB" id="A0A9N9J9F0"/>
<proteinExistence type="predicted"/>